<dbReference type="Proteomes" id="UP000094527">
    <property type="component" value="Unassembled WGS sequence"/>
</dbReference>
<dbReference type="InterPro" id="IPR015422">
    <property type="entry name" value="PyrdxlP-dep_Trfase_small"/>
</dbReference>
<dbReference type="SUPFAM" id="SSF53383">
    <property type="entry name" value="PLP-dependent transferases"/>
    <property type="match status" value="1"/>
</dbReference>
<dbReference type="Pfam" id="PF00266">
    <property type="entry name" value="Aminotran_5"/>
    <property type="match status" value="1"/>
</dbReference>
<gene>
    <name evidence="2" type="ORF">Ocin01_06278</name>
</gene>
<dbReference type="EMBL" id="LJIJ01000209">
    <property type="protein sequence ID" value="ODN00408.1"/>
    <property type="molecule type" value="Genomic_DNA"/>
</dbReference>
<evidence type="ECO:0000313" key="2">
    <source>
        <dbReference type="EMBL" id="ODN00408.1"/>
    </source>
</evidence>
<dbReference type="InterPro" id="IPR015421">
    <property type="entry name" value="PyrdxlP-dep_Trfase_major"/>
</dbReference>
<feature type="domain" description="Aminotransferase class V" evidence="1">
    <location>
        <begin position="70"/>
        <end position="439"/>
    </location>
</feature>
<dbReference type="Gene3D" id="3.40.640.10">
    <property type="entry name" value="Type I PLP-dependent aspartate aminotransferase-like (Major domain)"/>
    <property type="match status" value="1"/>
</dbReference>
<dbReference type="InterPro" id="IPR015424">
    <property type="entry name" value="PyrdxlP-dep_Trfase"/>
</dbReference>
<dbReference type="PANTHER" id="PTHR43686">
    <property type="entry name" value="SULFURTRANSFERASE-RELATED"/>
    <property type="match status" value="1"/>
</dbReference>
<evidence type="ECO:0000313" key="3">
    <source>
        <dbReference type="Proteomes" id="UP000094527"/>
    </source>
</evidence>
<dbReference type="InterPro" id="IPR000192">
    <property type="entry name" value="Aminotrans_V_dom"/>
</dbReference>
<name>A0A1D2N567_ORCCI</name>
<dbReference type="OMA" id="ETRAGCS"/>
<dbReference type="PANTHER" id="PTHR43686:SF1">
    <property type="entry name" value="AMINOTRAN_5 DOMAIN-CONTAINING PROTEIN"/>
    <property type="match status" value="1"/>
</dbReference>
<dbReference type="AlphaFoldDB" id="A0A1D2N567"/>
<protein>
    <submittedName>
        <fullName evidence="2">Putative cysteine desulfurase</fullName>
    </submittedName>
</protein>
<comment type="caution">
    <text evidence="2">The sequence shown here is derived from an EMBL/GenBank/DDBJ whole genome shotgun (WGS) entry which is preliminary data.</text>
</comment>
<dbReference type="OrthoDB" id="420046at2759"/>
<dbReference type="GO" id="GO:0016740">
    <property type="term" value="F:transferase activity"/>
    <property type="evidence" value="ECO:0007669"/>
    <property type="project" value="UniProtKB-ARBA"/>
</dbReference>
<dbReference type="Gene3D" id="3.90.1150.10">
    <property type="entry name" value="Aspartate Aminotransferase, domain 1"/>
    <property type="match status" value="1"/>
</dbReference>
<organism evidence="2 3">
    <name type="scientific">Orchesella cincta</name>
    <name type="common">Springtail</name>
    <name type="synonym">Podura cincta</name>
    <dbReference type="NCBI Taxonomy" id="48709"/>
    <lineage>
        <taxon>Eukaryota</taxon>
        <taxon>Metazoa</taxon>
        <taxon>Ecdysozoa</taxon>
        <taxon>Arthropoda</taxon>
        <taxon>Hexapoda</taxon>
        <taxon>Collembola</taxon>
        <taxon>Entomobryomorpha</taxon>
        <taxon>Entomobryoidea</taxon>
        <taxon>Orchesellidae</taxon>
        <taxon>Orchesellinae</taxon>
        <taxon>Orchesella</taxon>
    </lineage>
</organism>
<evidence type="ECO:0000259" key="1">
    <source>
        <dbReference type="Pfam" id="PF00266"/>
    </source>
</evidence>
<sequence length="684" mass="77089">MTNILTTATATAQSYIMQDKEHDSIHKEIIRRDPELKIIKNPSAITRYLDHEVIGGHQEFTGPFGKRRYVYMDYTASGRSVSVIENFMANYVLPNYANTHTTTSRTSLQTTLFRDQARDIIRQAVGATEEDEVIFCGSGATTAVHKLVHHCLGSKKKPRKIIAFVGPYEHHSNILPWREAASKVIQIPLDIYGNLDVNFLHAKLKFESEKRSKKDKLLVGCFSAGSNVSGALTDDVLITSIMHQYRGFAFWDYAAAAPHVKIRMNPECGDVGANKDALFFSGHKFLGGPQTPGVLVVKKHTLLNPVPHGAGGGTVLFATRKNHQYLEDIHEREEGGTPDILGSIRLGLVFRMRNCAGINLITELESKYCRKALEHWSIIPEIHILGPSECPRLPIISFMIEHPNSGYYLHHNYIVVLLNDLFGIQCRGGCMCAGPYSQYLLGIKDKLASKYESALQQSHSKYKTNHKCKDNQTIGILLKPGFARLAFSYHSSPVEVDFVIKAVALIAREGWKLLPLYHMSPETSFTFNARKSTNTVSLAHFDAYLSTMSYTTGTAPFFPVKADPMDYNNILDEATSIFRKTSKGYHLGQAVQNEFDELLNEPEALAMKWFLTPLDSFILQMTAKSQPYIRSRKVFSPVKGFDNSFNLLAYKASIPRMIMRVWWKDCSHENLRRFSNSECCVERL</sequence>
<keyword evidence="3" id="KW-1185">Reference proteome</keyword>
<dbReference type="STRING" id="48709.A0A1D2N567"/>
<accession>A0A1D2N567</accession>
<reference evidence="2 3" key="1">
    <citation type="journal article" date="2016" name="Genome Biol. Evol.">
        <title>Gene Family Evolution Reflects Adaptation to Soil Environmental Stressors in the Genome of the Collembolan Orchesella cincta.</title>
        <authorList>
            <person name="Faddeeva-Vakhrusheva A."/>
            <person name="Derks M.F."/>
            <person name="Anvar S.Y."/>
            <person name="Agamennone V."/>
            <person name="Suring W."/>
            <person name="Smit S."/>
            <person name="van Straalen N.M."/>
            <person name="Roelofs D."/>
        </authorList>
    </citation>
    <scope>NUCLEOTIDE SEQUENCE [LARGE SCALE GENOMIC DNA]</scope>
    <source>
        <tissue evidence="2">Mixed pool</tissue>
    </source>
</reference>
<proteinExistence type="predicted"/>